<feature type="region of interest" description="Disordered" evidence="1">
    <location>
        <begin position="507"/>
        <end position="587"/>
    </location>
</feature>
<protein>
    <submittedName>
        <fullName evidence="2">Uncharacterized protein</fullName>
    </submittedName>
</protein>
<feature type="region of interest" description="Disordered" evidence="1">
    <location>
        <begin position="305"/>
        <end position="325"/>
    </location>
</feature>
<evidence type="ECO:0000313" key="3">
    <source>
        <dbReference type="Proteomes" id="UP000701801"/>
    </source>
</evidence>
<dbReference type="EMBL" id="CAJVRM010000529">
    <property type="protein sequence ID" value="CAG8981856.1"/>
    <property type="molecule type" value="Genomic_DNA"/>
</dbReference>
<feature type="compositionally biased region" description="Polar residues" evidence="1">
    <location>
        <begin position="507"/>
        <end position="518"/>
    </location>
</feature>
<keyword evidence="3" id="KW-1185">Reference proteome</keyword>
<accession>A0A9N9QC08</accession>
<dbReference type="OrthoDB" id="3515881at2759"/>
<feature type="compositionally biased region" description="Polar residues" evidence="1">
    <location>
        <begin position="537"/>
        <end position="581"/>
    </location>
</feature>
<organism evidence="2 3">
    <name type="scientific">Hymenoscyphus albidus</name>
    <dbReference type="NCBI Taxonomy" id="595503"/>
    <lineage>
        <taxon>Eukaryota</taxon>
        <taxon>Fungi</taxon>
        <taxon>Dikarya</taxon>
        <taxon>Ascomycota</taxon>
        <taxon>Pezizomycotina</taxon>
        <taxon>Leotiomycetes</taxon>
        <taxon>Helotiales</taxon>
        <taxon>Helotiaceae</taxon>
        <taxon>Hymenoscyphus</taxon>
    </lineage>
</organism>
<comment type="caution">
    <text evidence="2">The sequence shown here is derived from an EMBL/GenBank/DDBJ whole genome shotgun (WGS) entry which is preliminary data.</text>
</comment>
<name>A0A9N9QC08_9HELO</name>
<proteinExistence type="predicted"/>
<dbReference type="Proteomes" id="UP000701801">
    <property type="component" value="Unassembled WGS sequence"/>
</dbReference>
<evidence type="ECO:0000313" key="2">
    <source>
        <dbReference type="EMBL" id="CAG8981856.1"/>
    </source>
</evidence>
<reference evidence="2" key="1">
    <citation type="submission" date="2021-07" db="EMBL/GenBank/DDBJ databases">
        <authorList>
            <person name="Durling M."/>
        </authorList>
    </citation>
    <scope>NUCLEOTIDE SEQUENCE</scope>
</reference>
<feature type="region of interest" description="Disordered" evidence="1">
    <location>
        <begin position="402"/>
        <end position="429"/>
    </location>
</feature>
<sequence>MDLKMALQYHRPSQEHNQTRMMNHPSGQALAYVEQHSHRMPAHDGMPARAPPTMTSTAPTPTLQDLYEALRDTPEYKVAQMFQERFKQEDDPDVEELYQLYLQNGNKPMKKLVFKEKGGYPKDGRVDPNANWGIYQRMHGDPENHRRYPLDHIPFPPCGMEVKWVAPGDPGYPADPEHTATFRQQRTAAESATAPLSPQLPEHMREQLSQVHESAATFHDGDDRTFFPAAALQLTTPQAINLTHERGFTSAQKDLRTIQEEAYKATVGKREAQSLYNPYATPGSSSYGQKYPSHSPSVLAYIHNQQSSATSSPTVNRSMQKSASQIARDIGAQLTTNVKPEMPAQHHQRQSASNQLRPDSPSFNLQQPRKASNDSQSSALTPNLGKGNHSHELLEILRQTSSGASATPQPKVNHAHRPSSQPDLMDTIRGNTGMSLLQQHELRLQQAAAERERFNASAGHANSTLNFRQAPSRHQTHSQQFSGASVSFGSSAGSSSAYLQSLQQNPSYYQPNQASTTRPHGHFRTASTRPSDAKQVPMTNQAPTKATAQAEMSSSASHATTGQAKPSSSFNPGNFNASNIDFSFKPF</sequence>
<evidence type="ECO:0000256" key="1">
    <source>
        <dbReference type="SAM" id="MobiDB-lite"/>
    </source>
</evidence>
<dbReference type="AlphaFoldDB" id="A0A9N9QC08"/>
<gene>
    <name evidence="2" type="ORF">HYALB_00009531</name>
</gene>
<feature type="compositionally biased region" description="Polar residues" evidence="1">
    <location>
        <begin position="350"/>
        <end position="381"/>
    </location>
</feature>
<feature type="region of interest" description="Disordered" evidence="1">
    <location>
        <begin position="341"/>
        <end position="387"/>
    </location>
</feature>